<proteinExistence type="predicted"/>
<evidence type="ECO:0000256" key="1">
    <source>
        <dbReference type="PROSITE-ProRule" id="PRU01251"/>
    </source>
</evidence>
<name>A0A1I5P9N2_9ACTN</name>
<dbReference type="Pfam" id="PF02861">
    <property type="entry name" value="Clp_N"/>
    <property type="match status" value="1"/>
</dbReference>
<dbReference type="EMBL" id="FOVH01000013">
    <property type="protein sequence ID" value="SFP30693.1"/>
    <property type="molecule type" value="Genomic_DNA"/>
</dbReference>
<dbReference type="PROSITE" id="PS51903">
    <property type="entry name" value="CLP_R"/>
    <property type="match status" value="1"/>
</dbReference>
<evidence type="ECO:0000259" key="2">
    <source>
        <dbReference type="PROSITE" id="PS51903"/>
    </source>
</evidence>
<dbReference type="InterPro" id="IPR036628">
    <property type="entry name" value="Clp_N_dom_sf"/>
</dbReference>
<gene>
    <name evidence="3" type="ORF">SAMN04489713_11350</name>
</gene>
<sequence length="378" mass="39559">MMNASQTRTTDASLEVVGALAQAYRKAAQTGDTVGTQHLLFALLRGESAAVDLLSRDNGGLRGVILAKDETVWLSEDDGGGDPSTASAVTALLHEAGWVAFRKAKPTDTSAAPESRPPLPSGALAAALGRMLVSAHELGVAWANETHLLMGLLHDPGNRASEALLERRLDRDELIARLAVLPTVRQNGKPNMLSLDGLRNLGMLDHAPSRGWGGRIGRWLTSGGHGSPVVPTVRSEAQRQAVRLGHSSVTTAHLLLSILVLDDQIAIAGHRFRDGVAQVNGAAELLRTRGATPSAVLGAVAELIPAGDRPQAGSLIPDMEGGAEKAVTRARLLANERKSPSTGTTHLLSAVLAEPDDPCHAVLSAVGVDVEELRRALG</sequence>
<dbReference type="AlphaFoldDB" id="A0A1I5P9N2"/>
<dbReference type="RefSeq" id="WP_075023208.1">
    <property type="nucleotide sequence ID" value="NZ_FOVH01000013.1"/>
</dbReference>
<reference evidence="3 4" key="1">
    <citation type="submission" date="2016-10" db="EMBL/GenBank/DDBJ databases">
        <authorList>
            <person name="de Groot N.N."/>
        </authorList>
    </citation>
    <scope>NUCLEOTIDE SEQUENCE [LARGE SCALE GENOMIC DNA]</scope>
    <source>
        <strain evidence="3 4">DSM 43067</strain>
    </source>
</reference>
<accession>A0A1I5P9N2</accession>
<keyword evidence="1" id="KW-0677">Repeat</keyword>
<dbReference type="InterPro" id="IPR004176">
    <property type="entry name" value="Clp_R_N"/>
</dbReference>
<dbReference type="InParanoid" id="A0A1I5P9N2"/>
<dbReference type="Proteomes" id="UP000183413">
    <property type="component" value="Unassembled WGS sequence"/>
</dbReference>
<evidence type="ECO:0000313" key="3">
    <source>
        <dbReference type="EMBL" id="SFP30693.1"/>
    </source>
</evidence>
<dbReference type="eggNOG" id="ENOG502ZEC1">
    <property type="taxonomic scope" value="Bacteria"/>
</dbReference>
<feature type="domain" description="Clp R" evidence="2">
    <location>
        <begin position="316"/>
        <end position="378"/>
    </location>
</feature>
<protein>
    <submittedName>
        <fullName evidence="3">Clp amino terminal domain-containing protein, pathogenicity island component</fullName>
    </submittedName>
</protein>
<dbReference type="SUPFAM" id="SSF81923">
    <property type="entry name" value="Double Clp-N motif"/>
    <property type="match status" value="1"/>
</dbReference>
<keyword evidence="4" id="KW-1185">Reference proteome</keyword>
<evidence type="ECO:0000313" key="4">
    <source>
        <dbReference type="Proteomes" id="UP000183413"/>
    </source>
</evidence>
<organism evidence="3 4">
    <name type="scientific">Actinomadura madurae</name>
    <dbReference type="NCBI Taxonomy" id="1993"/>
    <lineage>
        <taxon>Bacteria</taxon>
        <taxon>Bacillati</taxon>
        <taxon>Actinomycetota</taxon>
        <taxon>Actinomycetes</taxon>
        <taxon>Streptosporangiales</taxon>
        <taxon>Thermomonosporaceae</taxon>
        <taxon>Actinomadura</taxon>
    </lineage>
</organism>
<dbReference type="Gene3D" id="1.10.1780.10">
    <property type="entry name" value="Clp, N-terminal domain"/>
    <property type="match status" value="2"/>
</dbReference>
<dbReference type="STRING" id="1993.SAMN04489713_11350"/>